<protein>
    <submittedName>
        <fullName evidence="1">Uncharacterized protein</fullName>
    </submittedName>
</protein>
<organism evidence="1 2">
    <name type="scientific">Auriscalpium vulgare</name>
    <dbReference type="NCBI Taxonomy" id="40419"/>
    <lineage>
        <taxon>Eukaryota</taxon>
        <taxon>Fungi</taxon>
        <taxon>Dikarya</taxon>
        <taxon>Basidiomycota</taxon>
        <taxon>Agaricomycotina</taxon>
        <taxon>Agaricomycetes</taxon>
        <taxon>Russulales</taxon>
        <taxon>Auriscalpiaceae</taxon>
        <taxon>Auriscalpium</taxon>
    </lineage>
</organism>
<dbReference type="EMBL" id="MU275952">
    <property type="protein sequence ID" value="KAI0045426.1"/>
    <property type="molecule type" value="Genomic_DNA"/>
</dbReference>
<reference evidence="1" key="1">
    <citation type="submission" date="2021-02" db="EMBL/GenBank/DDBJ databases">
        <authorList>
            <consortium name="DOE Joint Genome Institute"/>
            <person name="Ahrendt S."/>
            <person name="Looney B.P."/>
            <person name="Miyauchi S."/>
            <person name="Morin E."/>
            <person name="Drula E."/>
            <person name="Courty P.E."/>
            <person name="Chicoki N."/>
            <person name="Fauchery L."/>
            <person name="Kohler A."/>
            <person name="Kuo A."/>
            <person name="Labutti K."/>
            <person name="Pangilinan J."/>
            <person name="Lipzen A."/>
            <person name="Riley R."/>
            <person name="Andreopoulos W."/>
            <person name="He G."/>
            <person name="Johnson J."/>
            <person name="Barry K.W."/>
            <person name="Grigoriev I.V."/>
            <person name="Nagy L."/>
            <person name="Hibbett D."/>
            <person name="Henrissat B."/>
            <person name="Matheny P.B."/>
            <person name="Labbe J."/>
            <person name="Martin F."/>
        </authorList>
    </citation>
    <scope>NUCLEOTIDE SEQUENCE</scope>
    <source>
        <strain evidence="1">FP105234-sp</strain>
    </source>
</reference>
<accession>A0ACB8RP05</accession>
<dbReference type="Proteomes" id="UP000814033">
    <property type="component" value="Unassembled WGS sequence"/>
</dbReference>
<evidence type="ECO:0000313" key="2">
    <source>
        <dbReference type="Proteomes" id="UP000814033"/>
    </source>
</evidence>
<proteinExistence type="predicted"/>
<name>A0ACB8RP05_9AGAM</name>
<gene>
    <name evidence="1" type="ORF">FA95DRAFT_125039</name>
</gene>
<keyword evidence="2" id="KW-1185">Reference proteome</keyword>
<reference evidence="1" key="2">
    <citation type="journal article" date="2022" name="New Phytol.">
        <title>Evolutionary transition to the ectomycorrhizal habit in the genomes of a hyperdiverse lineage of mushroom-forming fungi.</title>
        <authorList>
            <person name="Looney B."/>
            <person name="Miyauchi S."/>
            <person name="Morin E."/>
            <person name="Drula E."/>
            <person name="Courty P.E."/>
            <person name="Kohler A."/>
            <person name="Kuo A."/>
            <person name="LaButti K."/>
            <person name="Pangilinan J."/>
            <person name="Lipzen A."/>
            <person name="Riley R."/>
            <person name="Andreopoulos W."/>
            <person name="He G."/>
            <person name="Johnson J."/>
            <person name="Nolan M."/>
            <person name="Tritt A."/>
            <person name="Barry K.W."/>
            <person name="Grigoriev I.V."/>
            <person name="Nagy L.G."/>
            <person name="Hibbett D."/>
            <person name="Henrissat B."/>
            <person name="Matheny P.B."/>
            <person name="Labbe J."/>
            <person name="Martin F.M."/>
        </authorList>
    </citation>
    <scope>NUCLEOTIDE SEQUENCE</scope>
    <source>
        <strain evidence="1">FP105234-sp</strain>
    </source>
</reference>
<comment type="caution">
    <text evidence="1">The sequence shown here is derived from an EMBL/GenBank/DDBJ whole genome shotgun (WGS) entry which is preliminary data.</text>
</comment>
<sequence length="308" mass="33593">MAKNALYVSHLVETFLWGVYTTLFIFTLYLLFTKYGSRTTRVLFGVTTVMYCIASTHVILGAQLGPMSNSPTSPSEASFPLLVKLGGNSVLVMRYLPPVSFIFGDGIVAWRAWMICGKSLRVLILPAFLLLATAAVVLADLATGILNSGPRNFALFTTSVALTLVNNILLTGLIGLRLWTRRRHGVADITNIRVGKDRTGAVLLLLFESGAFYCILWIMHLVEVAIVQPGTDHPLGNMALILDGALPQMIGLYPTAVIAVAALQRAHYENQTYDSSPQITKVLDTPRDPARLSFTVRESVTNATHNLA</sequence>
<evidence type="ECO:0000313" key="1">
    <source>
        <dbReference type="EMBL" id="KAI0045426.1"/>
    </source>
</evidence>